<reference evidence="3" key="1">
    <citation type="journal article" date="2020" name="Nature">
        <title>Giant virus diversity and host interactions through global metagenomics.</title>
        <authorList>
            <person name="Schulz F."/>
            <person name="Roux S."/>
            <person name="Paez-Espino D."/>
            <person name="Jungbluth S."/>
            <person name="Walsh D.A."/>
            <person name="Denef V.J."/>
            <person name="McMahon K.D."/>
            <person name="Konstantinidis K.T."/>
            <person name="Eloe-Fadrosh E.A."/>
            <person name="Kyrpides N.C."/>
            <person name="Woyke T."/>
        </authorList>
    </citation>
    <scope>NUCLEOTIDE SEQUENCE</scope>
    <source>
        <strain evidence="3">GVMAG-S-3300013094-109</strain>
    </source>
</reference>
<dbReference type="Pfam" id="PF08421">
    <property type="entry name" value="Methyltransf_13"/>
    <property type="match status" value="1"/>
</dbReference>
<dbReference type="SUPFAM" id="SSF53335">
    <property type="entry name" value="S-adenosyl-L-methionine-dependent methyltransferases"/>
    <property type="match status" value="1"/>
</dbReference>
<dbReference type="InterPro" id="IPR038576">
    <property type="entry name" value="Methyltransf_Zn-bd_dom_put_sf"/>
</dbReference>
<dbReference type="InterPro" id="IPR013630">
    <property type="entry name" value="Methyltransf_Zn-bd_dom_put"/>
</dbReference>
<dbReference type="Gene3D" id="3.40.50.150">
    <property type="entry name" value="Vaccinia Virus protein VP39"/>
    <property type="match status" value="1"/>
</dbReference>
<protein>
    <recommendedName>
        <fullName evidence="4">C-methyltransferase domain-containing protein</fullName>
    </recommendedName>
</protein>
<evidence type="ECO:0000259" key="1">
    <source>
        <dbReference type="Pfam" id="PF08421"/>
    </source>
</evidence>
<dbReference type="Gene3D" id="3.40.50.720">
    <property type="entry name" value="NAD(P)-binding Rossmann-like Domain"/>
    <property type="match status" value="1"/>
</dbReference>
<dbReference type="InterPro" id="IPR029063">
    <property type="entry name" value="SAM-dependent_MTases_sf"/>
</dbReference>
<organism evidence="3">
    <name type="scientific">viral metagenome</name>
    <dbReference type="NCBI Taxonomy" id="1070528"/>
    <lineage>
        <taxon>unclassified sequences</taxon>
        <taxon>metagenomes</taxon>
        <taxon>organismal metagenomes</taxon>
    </lineage>
</organism>
<evidence type="ECO:0000259" key="2">
    <source>
        <dbReference type="Pfam" id="PF08484"/>
    </source>
</evidence>
<dbReference type="Pfam" id="PF08484">
    <property type="entry name" value="Methyltransf_14"/>
    <property type="match status" value="1"/>
</dbReference>
<feature type="domain" description="C-methyltransferase" evidence="2">
    <location>
        <begin position="248"/>
        <end position="384"/>
    </location>
</feature>
<dbReference type="AlphaFoldDB" id="A0A6C0KU67"/>
<proteinExistence type="predicted"/>
<feature type="domain" description="Methyltransferase putative zinc binding" evidence="1">
    <location>
        <begin position="14"/>
        <end position="70"/>
    </location>
</feature>
<dbReference type="PANTHER" id="PTHR43861">
    <property type="entry name" value="TRANS-ACONITATE 2-METHYLTRANSFERASE-RELATED"/>
    <property type="match status" value="1"/>
</dbReference>
<name>A0A6C0KU67_9ZZZZ</name>
<evidence type="ECO:0008006" key="4">
    <source>
        <dbReference type="Google" id="ProtNLM"/>
    </source>
</evidence>
<dbReference type="PANTHER" id="PTHR43861:SF5">
    <property type="entry name" value="BLL5978 PROTEIN"/>
    <property type="match status" value="1"/>
</dbReference>
<dbReference type="Gene3D" id="6.20.50.110">
    <property type="entry name" value="Methyltransferase, zinc-binding domain"/>
    <property type="match status" value="1"/>
</dbReference>
<evidence type="ECO:0000313" key="3">
    <source>
        <dbReference type="EMBL" id="QHU21532.1"/>
    </source>
</evidence>
<dbReference type="EMBL" id="MN740990">
    <property type="protein sequence ID" value="QHU21532.1"/>
    <property type="molecule type" value="Genomic_DNA"/>
</dbReference>
<dbReference type="InterPro" id="IPR013691">
    <property type="entry name" value="MeTrfase_14"/>
</dbReference>
<sequence length="407" mass="47240">MSFNSNCIKINECLCCLEKITELLDLNEQPLANNFHNINEEDQLFPLKLNYCKKCFHCQLSHSINPEILFKNYKYLSGTSNTGMIFFKDNAKFINEYKNIENGNILDIACNDGTQLDCFKDLNWNTYGVDPAENLFNLTKNKGHNIICGFWNIEIAKQLPKMDVILAQNVFAHTQNVDDFLQSCKFLMKNTTSLFIQTSQKNMILNNEFDTIYHEHISFFNSKSMNELVNRNGLKLNNVFENDIHGTSYIFEIKLDKNNSSNIDKIFEDECVKGLYNIKTYLDFSSNAKNCLKNLINKIDEYRNKNYKCIGFGASAKGQTVICYGDIILDYIIDENPLKIGLYSPKLNIPVVSVEHFNNDKFEKFLIIILAWNFSKEIIDKIMRLNKMCEIIIIKNYFPNIKIISNK</sequence>
<dbReference type="Pfam" id="PF13489">
    <property type="entry name" value="Methyltransf_23"/>
    <property type="match status" value="1"/>
</dbReference>
<accession>A0A6C0KU67</accession>